<protein>
    <submittedName>
        <fullName evidence="2">Uncharacterized protein</fullName>
    </submittedName>
</protein>
<keyword evidence="1" id="KW-0472">Membrane</keyword>
<evidence type="ECO:0000313" key="3">
    <source>
        <dbReference type="Proteomes" id="UP000091967"/>
    </source>
</evidence>
<gene>
    <name evidence="2" type="ORF">FPOA_06819</name>
</gene>
<organism evidence="2 3">
    <name type="scientific">Fusarium poae</name>
    <dbReference type="NCBI Taxonomy" id="36050"/>
    <lineage>
        <taxon>Eukaryota</taxon>
        <taxon>Fungi</taxon>
        <taxon>Dikarya</taxon>
        <taxon>Ascomycota</taxon>
        <taxon>Pezizomycotina</taxon>
        <taxon>Sordariomycetes</taxon>
        <taxon>Hypocreomycetidae</taxon>
        <taxon>Hypocreales</taxon>
        <taxon>Nectriaceae</taxon>
        <taxon>Fusarium</taxon>
    </lineage>
</organism>
<evidence type="ECO:0000313" key="2">
    <source>
        <dbReference type="EMBL" id="OBS20450.1"/>
    </source>
</evidence>
<reference evidence="2 3" key="1">
    <citation type="submission" date="2016-06" db="EMBL/GenBank/DDBJ databases">
        <title>Living apart together: crosstalk between the core and supernumerary genomes in a fungal plant pathogen.</title>
        <authorList>
            <person name="Vanheule A."/>
            <person name="Audenaert K."/>
            <person name="Warris S."/>
            <person name="Van De Geest H."/>
            <person name="Schijlen E."/>
            <person name="Hofte M."/>
            <person name="De Saeger S."/>
            <person name="Haesaert G."/>
            <person name="Waalwijk C."/>
            <person name="Van Der Lee T."/>
        </authorList>
    </citation>
    <scope>NUCLEOTIDE SEQUENCE [LARGE SCALE GENOMIC DNA]</scope>
    <source>
        <strain evidence="2 3">2516</strain>
    </source>
</reference>
<dbReference type="AlphaFoldDB" id="A0A1B8AIZ0"/>
<keyword evidence="1" id="KW-1133">Transmembrane helix</keyword>
<feature type="transmembrane region" description="Helical" evidence="1">
    <location>
        <begin position="327"/>
        <end position="345"/>
    </location>
</feature>
<dbReference type="OMA" id="NATEWTV"/>
<evidence type="ECO:0000256" key="1">
    <source>
        <dbReference type="SAM" id="Phobius"/>
    </source>
</evidence>
<feature type="transmembrane region" description="Helical" evidence="1">
    <location>
        <begin position="193"/>
        <end position="211"/>
    </location>
</feature>
<keyword evidence="1" id="KW-0812">Transmembrane</keyword>
<dbReference type="STRING" id="36050.A0A1B8AIZ0"/>
<feature type="transmembrane region" description="Helical" evidence="1">
    <location>
        <begin position="217"/>
        <end position="240"/>
    </location>
</feature>
<dbReference type="Proteomes" id="UP000091967">
    <property type="component" value="Unassembled WGS sequence"/>
</dbReference>
<sequence length="526" mass="60101">MFQEAVKRLSSAFEVYPWVSELSGILPLSALIDFIEIPTKLHVLELTGYVPLWGWAITPSGSRLLLSKPKTMCGQPLTQDCYLDRYGNSPAFEALDGLYGDRYFVNNPETLRLLLAGAKITHIQNDHTNMNDRHLTPRIQNVEIIHFVRHKQNPLSESLAEPSSKEPLQVPPFRPLLSRIRTFNKPLRKTPSLYKVTSIVGWVLWVFTATASVFCGLWISFSFIVLLPITGTIVCLLFGYQPRKLLVDKKSEYVRLVVVTEHMNTSNWKIIMGESTIVNSLVNRPLERSGRHPPNTRTLILRNLLRICIVGQWAIALGASAMKYWDAYLICFWIAFPIFCQAYLISPCFCAKAWLEQQAGVHVERYTTQVSSRRSLLNLIVALNPDTFGVKDGETDYAQFAGSSMKWINPILAECENRSTWETATREAAEAFAGLQADSVRKSDVGNQWDHDSNFPSQVWNDKWRVFMRKPTGEQVEKYYWRRFIPEGIYLANKIKNESNIPPGKHVEQVERIVVKPLDTEKFIGF</sequence>
<name>A0A1B8AIZ0_FUSPO</name>
<proteinExistence type="predicted"/>
<accession>A0A1B8AIZ0</accession>
<comment type="caution">
    <text evidence="2">The sequence shown here is derived from an EMBL/GenBank/DDBJ whole genome shotgun (WGS) entry which is preliminary data.</text>
</comment>
<keyword evidence="3" id="KW-1185">Reference proteome</keyword>
<dbReference type="EMBL" id="LYXU01000003">
    <property type="protein sequence ID" value="OBS20450.1"/>
    <property type="molecule type" value="Genomic_DNA"/>
</dbReference>